<protein>
    <recommendedName>
        <fullName evidence="4">Secreted protein</fullName>
    </recommendedName>
</protein>
<keyword evidence="1" id="KW-0732">Signal</keyword>
<proteinExistence type="predicted"/>
<name>A0AA40BSD3_9PEZI</name>
<evidence type="ECO:0000313" key="2">
    <source>
        <dbReference type="EMBL" id="KAK0739423.1"/>
    </source>
</evidence>
<reference evidence="2" key="1">
    <citation type="submission" date="2023-06" db="EMBL/GenBank/DDBJ databases">
        <title>Genome-scale phylogeny and comparative genomics of the fungal order Sordariales.</title>
        <authorList>
            <consortium name="Lawrence Berkeley National Laboratory"/>
            <person name="Hensen N."/>
            <person name="Bonometti L."/>
            <person name="Westerberg I."/>
            <person name="Brannstrom I.O."/>
            <person name="Guillou S."/>
            <person name="Cros-Aarteil S."/>
            <person name="Calhoun S."/>
            <person name="Haridas S."/>
            <person name="Kuo A."/>
            <person name="Mondo S."/>
            <person name="Pangilinan J."/>
            <person name="Riley R."/>
            <person name="Labutti K."/>
            <person name="Andreopoulos B."/>
            <person name="Lipzen A."/>
            <person name="Chen C."/>
            <person name="Yanf M."/>
            <person name="Daum C."/>
            <person name="Ng V."/>
            <person name="Clum A."/>
            <person name="Steindorff A."/>
            <person name="Ohm R."/>
            <person name="Martin F."/>
            <person name="Silar P."/>
            <person name="Natvig D."/>
            <person name="Lalanne C."/>
            <person name="Gautier V."/>
            <person name="Ament-Velasquez S.L."/>
            <person name="Kruys A."/>
            <person name="Hutchinson M.I."/>
            <person name="Powell A.J."/>
            <person name="Barry K."/>
            <person name="Miller A.N."/>
            <person name="Grigoriev I.V."/>
            <person name="Debuchy R."/>
            <person name="Gladieux P."/>
            <person name="Thoren M.H."/>
            <person name="Johannesson H."/>
        </authorList>
    </citation>
    <scope>NUCLEOTIDE SEQUENCE</scope>
    <source>
        <strain evidence="2">CBS 540.89</strain>
    </source>
</reference>
<feature type="signal peptide" evidence="1">
    <location>
        <begin position="1"/>
        <end position="16"/>
    </location>
</feature>
<evidence type="ECO:0000256" key="1">
    <source>
        <dbReference type="SAM" id="SignalP"/>
    </source>
</evidence>
<dbReference type="EMBL" id="JAUKTV010000004">
    <property type="protein sequence ID" value="KAK0739423.1"/>
    <property type="molecule type" value="Genomic_DNA"/>
</dbReference>
<evidence type="ECO:0008006" key="4">
    <source>
        <dbReference type="Google" id="ProtNLM"/>
    </source>
</evidence>
<evidence type="ECO:0000313" key="3">
    <source>
        <dbReference type="Proteomes" id="UP001172159"/>
    </source>
</evidence>
<feature type="chain" id="PRO_5041279467" description="Secreted protein" evidence="1">
    <location>
        <begin position="17"/>
        <end position="139"/>
    </location>
</feature>
<dbReference type="AlphaFoldDB" id="A0AA40BSD3"/>
<sequence length="139" mass="15410">MKLVLSITSLSTLALATPVSLSTRTDRFEDPFGNLMTILGFYQNEQCGNTAPYWYLTTRLGTFEALMEQTGGCQSVKKEWGDVTAIQLLRQDRNCRVTVYTSTDCDPAAGTAVTIPEEVCIPAEPERTWKSFAIRGCLD</sequence>
<dbReference type="Proteomes" id="UP001172159">
    <property type="component" value="Unassembled WGS sequence"/>
</dbReference>
<accession>A0AA40BSD3</accession>
<organism evidence="2 3">
    <name type="scientific">Apiosordaria backusii</name>
    <dbReference type="NCBI Taxonomy" id="314023"/>
    <lineage>
        <taxon>Eukaryota</taxon>
        <taxon>Fungi</taxon>
        <taxon>Dikarya</taxon>
        <taxon>Ascomycota</taxon>
        <taxon>Pezizomycotina</taxon>
        <taxon>Sordariomycetes</taxon>
        <taxon>Sordariomycetidae</taxon>
        <taxon>Sordariales</taxon>
        <taxon>Lasiosphaeriaceae</taxon>
        <taxon>Apiosordaria</taxon>
    </lineage>
</organism>
<comment type="caution">
    <text evidence="2">The sequence shown here is derived from an EMBL/GenBank/DDBJ whole genome shotgun (WGS) entry which is preliminary data.</text>
</comment>
<keyword evidence="3" id="KW-1185">Reference proteome</keyword>
<gene>
    <name evidence="2" type="ORF">B0T21DRAFT_409773</name>
</gene>